<dbReference type="Proteomes" id="UP001165122">
    <property type="component" value="Unassembled WGS sequence"/>
</dbReference>
<dbReference type="AlphaFoldDB" id="A0A9W7C8U4"/>
<name>A0A9W7C8U4_9STRA</name>
<evidence type="ECO:0008006" key="4">
    <source>
        <dbReference type="Google" id="ProtNLM"/>
    </source>
</evidence>
<evidence type="ECO:0000256" key="1">
    <source>
        <dbReference type="SAM" id="MobiDB-lite"/>
    </source>
</evidence>
<accession>A0A9W7C8U4</accession>
<comment type="caution">
    <text evidence="2">The sequence shown here is derived from an EMBL/GenBank/DDBJ whole genome shotgun (WGS) entry which is preliminary data.</text>
</comment>
<evidence type="ECO:0000313" key="2">
    <source>
        <dbReference type="EMBL" id="GMI00181.1"/>
    </source>
</evidence>
<protein>
    <recommendedName>
        <fullName evidence="4">RanBP2-type domain-containing protein</fullName>
    </recommendedName>
</protein>
<dbReference type="Gene3D" id="2.30.30.380">
    <property type="entry name" value="Zn-finger domain of Sec23/24"/>
    <property type="match status" value="1"/>
</dbReference>
<keyword evidence="3" id="KW-1185">Reference proteome</keyword>
<proteinExistence type="predicted"/>
<feature type="region of interest" description="Disordered" evidence="1">
    <location>
        <begin position="114"/>
        <end position="148"/>
    </location>
</feature>
<evidence type="ECO:0000313" key="3">
    <source>
        <dbReference type="Proteomes" id="UP001165122"/>
    </source>
</evidence>
<dbReference type="EMBL" id="BRXW01000019">
    <property type="protein sequence ID" value="GMI00181.1"/>
    <property type="molecule type" value="Genomic_DNA"/>
</dbReference>
<reference evidence="3" key="1">
    <citation type="journal article" date="2023" name="Commun. Biol.">
        <title>Genome analysis of Parmales, the sister group of diatoms, reveals the evolutionary specialization of diatoms from phago-mixotrophs to photoautotrophs.</title>
        <authorList>
            <person name="Ban H."/>
            <person name="Sato S."/>
            <person name="Yoshikawa S."/>
            <person name="Yamada K."/>
            <person name="Nakamura Y."/>
            <person name="Ichinomiya M."/>
            <person name="Sato N."/>
            <person name="Blanc-Mathieu R."/>
            <person name="Endo H."/>
            <person name="Kuwata A."/>
            <person name="Ogata H."/>
        </authorList>
    </citation>
    <scope>NUCLEOTIDE SEQUENCE [LARGE SCALE GENOMIC DNA]</scope>
    <source>
        <strain evidence="3">NIES 3700</strain>
    </source>
</reference>
<feature type="compositionally biased region" description="Basic and acidic residues" evidence="1">
    <location>
        <begin position="128"/>
        <end position="138"/>
    </location>
</feature>
<gene>
    <name evidence="2" type="ORF">TrLO_g11707</name>
</gene>
<organism evidence="2 3">
    <name type="scientific">Triparma laevis f. longispina</name>
    <dbReference type="NCBI Taxonomy" id="1714387"/>
    <lineage>
        <taxon>Eukaryota</taxon>
        <taxon>Sar</taxon>
        <taxon>Stramenopiles</taxon>
        <taxon>Ochrophyta</taxon>
        <taxon>Bolidophyceae</taxon>
        <taxon>Parmales</taxon>
        <taxon>Triparmaceae</taxon>
        <taxon>Triparma</taxon>
    </lineage>
</organism>
<sequence length="172" mass="18950">MTLKIGAKPGYSVWAESFAIQTVSNLLNLVVLILDEEVRGRDNPSRFISIRPESSTVTSSSTTSSSLPLQYVLLQRTRRQHFNLIAHDDDIIWDNLTVPERIRECWGLSLPGEGGDEVKEVEEVEEASDPRPTKKQKLESSASSSGWSCPSCTFVNANPGFLCCSVCGSEKS</sequence>
<dbReference type="OrthoDB" id="203552at2759"/>